<keyword evidence="1" id="KW-0175">Coiled coil</keyword>
<feature type="region of interest" description="Disordered" evidence="2">
    <location>
        <begin position="117"/>
        <end position="151"/>
    </location>
</feature>
<keyword evidence="4" id="KW-1185">Reference proteome</keyword>
<accession>A0A835P940</accession>
<comment type="caution">
    <text evidence="3">The sequence shown here is derived from an EMBL/GenBank/DDBJ whole genome shotgun (WGS) entry which is preliminary data.</text>
</comment>
<protein>
    <submittedName>
        <fullName evidence="3">Uncharacterized protein</fullName>
    </submittedName>
</protein>
<feature type="compositionally biased region" description="Basic and acidic residues" evidence="2">
    <location>
        <begin position="136"/>
        <end position="151"/>
    </location>
</feature>
<evidence type="ECO:0000313" key="3">
    <source>
        <dbReference type="EMBL" id="KAG0447213.1"/>
    </source>
</evidence>
<evidence type="ECO:0000313" key="4">
    <source>
        <dbReference type="Proteomes" id="UP000636800"/>
    </source>
</evidence>
<dbReference type="EMBL" id="JADCNL010000492">
    <property type="protein sequence ID" value="KAG0447213.1"/>
    <property type="molecule type" value="Genomic_DNA"/>
</dbReference>
<name>A0A835P940_VANPL</name>
<reference evidence="3 4" key="1">
    <citation type="journal article" date="2020" name="Nat. Food">
        <title>A phased Vanilla planifolia genome enables genetic improvement of flavour and production.</title>
        <authorList>
            <person name="Hasing T."/>
            <person name="Tang H."/>
            <person name="Brym M."/>
            <person name="Khazi F."/>
            <person name="Huang T."/>
            <person name="Chambers A.H."/>
        </authorList>
    </citation>
    <scope>NUCLEOTIDE SEQUENCE [LARGE SCALE GENOMIC DNA]</scope>
    <source>
        <tissue evidence="3">Leaf</tissue>
    </source>
</reference>
<organism evidence="3 4">
    <name type="scientific">Vanilla planifolia</name>
    <name type="common">Vanilla</name>
    <dbReference type="NCBI Taxonomy" id="51239"/>
    <lineage>
        <taxon>Eukaryota</taxon>
        <taxon>Viridiplantae</taxon>
        <taxon>Streptophyta</taxon>
        <taxon>Embryophyta</taxon>
        <taxon>Tracheophyta</taxon>
        <taxon>Spermatophyta</taxon>
        <taxon>Magnoliopsida</taxon>
        <taxon>Liliopsida</taxon>
        <taxon>Asparagales</taxon>
        <taxon>Orchidaceae</taxon>
        <taxon>Vanilloideae</taxon>
        <taxon>Vanilleae</taxon>
        <taxon>Vanilla</taxon>
    </lineage>
</organism>
<dbReference type="AlphaFoldDB" id="A0A835P940"/>
<dbReference type="PANTHER" id="PTHR46405">
    <property type="entry name" value="OS05G0141500 PROTEIN"/>
    <property type="match status" value="1"/>
</dbReference>
<dbReference type="InterPro" id="IPR046934">
    <property type="entry name" value="PIR2-like"/>
</dbReference>
<sequence>MEMEASKLSASESVTACMEVTKREKKCLKKLMAWEKQKEKLQEEIAEKRKKIAQMQQQLTELQEATRHTEVRWRQEVKAKEEALVALEEEHRAKDVAGLAASEDRKVLHLSTRHEISFRDESTRSSSKQLGLPNRDTNERDEYNDTRKVQSNIEHHINFTLRTAREEDEDI</sequence>
<feature type="coiled-coil region" evidence="1">
    <location>
        <begin position="24"/>
        <end position="90"/>
    </location>
</feature>
<evidence type="ECO:0000256" key="2">
    <source>
        <dbReference type="SAM" id="MobiDB-lite"/>
    </source>
</evidence>
<proteinExistence type="predicted"/>
<dbReference type="PANTHER" id="PTHR46405:SF3">
    <property type="entry name" value="RING_U-BOX SUPERFAMILY PROTEIN"/>
    <property type="match status" value="1"/>
</dbReference>
<evidence type="ECO:0000256" key="1">
    <source>
        <dbReference type="SAM" id="Coils"/>
    </source>
</evidence>
<dbReference type="Proteomes" id="UP000636800">
    <property type="component" value="Unassembled WGS sequence"/>
</dbReference>
<gene>
    <name evidence="3" type="ORF">HPP92_028474</name>
</gene>